<dbReference type="CDD" id="cd01949">
    <property type="entry name" value="GGDEF"/>
    <property type="match status" value="1"/>
</dbReference>
<dbReference type="InterPro" id="IPR043128">
    <property type="entry name" value="Rev_trsase/Diguanyl_cyclase"/>
</dbReference>
<feature type="domain" description="EAL" evidence="9">
    <location>
        <begin position="699"/>
        <end position="952"/>
    </location>
</feature>
<dbReference type="PROSITE" id="PS50113">
    <property type="entry name" value="PAC"/>
    <property type="match status" value="1"/>
</dbReference>
<keyword evidence="2" id="KW-1003">Cell membrane</keyword>
<evidence type="ECO:0000256" key="3">
    <source>
        <dbReference type="ARBA" id="ARBA00022692"/>
    </source>
</evidence>
<comment type="caution">
    <text evidence="11">The sequence shown here is derived from an EMBL/GenBank/DDBJ whole genome shotgun (WGS) entry which is preliminary data.</text>
</comment>
<evidence type="ECO:0000259" key="10">
    <source>
        <dbReference type="PROSITE" id="PS50887"/>
    </source>
</evidence>
<dbReference type="SUPFAM" id="SSF55785">
    <property type="entry name" value="PYP-like sensor domain (PAS domain)"/>
    <property type="match status" value="1"/>
</dbReference>
<evidence type="ECO:0000256" key="4">
    <source>
        <dbReference type="ARBA" id="ARBA00022989"/>
    </source>
</evidence>
<dbReference type="PANTHER" id="PTHR44757">
    <property type="entry name" value="DIGUANYLATE CYCLASE DGCP"/>
    <property type="match status" value="1"/>
</dbReference>
<dbReference type="InterPro" id="IPR000014">
    <property type="entry name" value="PAS"/>
</dbReference>
<dbReference type="Proteomes" id="UP001589628">
    <property type="component" value="Unassembled WGS sequence"/>
</dbReference>
<dbReference type="SMART" id="SM00267">
    <property type="entry name" value="GGDEF"/>
    <property type="match status" value="1"/>
</dbReference>
<keyword evidence="4 6" id="KW-1133">Transmembrane helix</keyword>
<dbReference type="NCBIfam" id="TIGR00229">
    <property type="entry name" value="sensory_box"/>
    <property type="match status" value="1"/>
</dbReference>
<dbReference type="InterPro" id="IPR001633">
    <property type="entry name" value="EAL_dom"/>
</dbReference>
<name>A0ABV5ZEU5_9GAMM</name>
<dbReference type="InterPro" id="IPR000160">
    <property type="entry name" value="GGDEF_dom"/>
</dbReference>
<evidence type="ECO:0000256" key="6">
    <source>
        <dbReference type="SAM" id="Phobius"/>
    </source>
</evidence>
<dbReference type="InterPro" id="IPR033480">
    <property type="entry name" value="sCache_2"/>
</dbReference>
<feature type="domain" description="PAC" evidence="8">
    <location>
        <begin position="472"/>
        <end position="524"/>
    </location>
</feature>
<dbReference type="SMART" id="SM00086">
    <property type="entry name" value="PAC"/>
    <property type="match status" value="1"/>
</dbReference>
<dbReference type="SMART" id="SM01049">
    <property type="entry name" value="Cache_2"/>
    <property type="match status" value="2"/>
</dbReference>
<dbReference type="Pfam" id="PF00990">
    <property type="entry name" value="GGDEF"/>
    <property type="match status" value="1"/>
</dbReference>
<protein>
    <submittedName>
        <fullName evidence="11">EAL domain-containing protein</fullName>
    </submittedName>
</protein>
<evidence type="ECO:0000259" key="9">
    <source>
        <dbReference type="PROSITE" id="PS50883"/>
    </source>
</evidence>
<dbReference type="Gene3D" id="3.20.20.450">
    <property type="entry name" value="EAL domain"/>
    <property type="match status" value="1"/>
</dbReference>
<dbReference type="InterPro" id="IPR004010">
    <property type="entry name" value="Double_Cache_2"/>
</dbReference>
<dbReference type="CDD" id="cd01948">
    <property type="entry name" value="EAL"/>
    <property type="match status" value="1"/>
</dbReference>
<dbReference type="Pfam" id="PF13426">
    <property type="entry name" value="PAS_9"/>
    <property type="match status" value="1"/>
</dbReference>
<evidence type="ECO:0000256" key="2">
    <source>
        <dbReference type="ARBA" id="ARBA00022475"/>
    </source>
</evidence>
<dbReference type="InterPro" id="IPR052155">
    <property type="entry name" value="Biofilm_reg_signaling"/>
</dbReference>
<feature type="domain" description="GGDEF" evidence="10">
    <location>
        <begin position="557"/>
        <end position="690"/>
    </location>
</feature>
<feature type="transmembrane region" description="Helical" evidence="6">
    <location>
        <begin position="353"/>
        <end position="374"/>
    </location>
</feature>
<dbReference type="InterPro" id="IPR001610">
    <property type="entry name" value="PAC"/>
</dbReference>
<dbReference type="InterPro" id="IPR035919">
    <property type="entry name" value="EAL_sf"/>
</dbReference>
<dbReference type="PANTHER" id="PTHR44757:SF2">
    <property type="entry name" value="BIOFILM ARCHITECTURE MAINTENANCE PROTEIN MBAA"/>
    <property type="match status" value="1"/>
</dbReference>
<evidence type="ECO:0000256" key="1">
    <source>
        <dbReference type="ARBA" id="ARBA00004651"/>
    </source>
</evidence>
<dbReference type="SMART" id="SM00052">
    <property type="entry name" value="EAL"/>
    <property type="match status" value="1"/>
</dbReference>
<dbReference type="InterPro" id="IPR035965">
    <property type="entry name" value="PAS-like_dom_sf"/>
</dbReference>
<keyword evidence="12" id="KW-1185">Reference proteome</keyword>
<dbReference type="InterPro" id="IPR000700">
    <property type="entry name" value="PAS-assoc_C"/>
</dbReference>
<dbReference type="Pfam" id="PF08269">
    <property type="entry name" value="dCache_2"/>
    <property type="match status" value="1"/>
</dbReference>
<keyword evidence="3 6" id="KW-0812">Transmembrane</keyword>
<sequence>MSNRSSTERVLHYQVFAMVGLVLLVSLSIFAYFLSKNLFNNEQRLQQLEQDIRHSQQANLETEVHSVLQYLSYMRQRAEEVLKKESKNQVEQALSIARTLQRQHPQASRSELEGLIRETLRDIRFFSGRGYLFIDDLAGNCVLLPTAPHLEGQSLLDNQDDSGHYIMRGLLDAVDNPEGAGYSRYRWYAPGNNQQMRDKISYVARFEPLDWIIGTGDYIFQIENDLKLIALERLKRMRFGMDGYISVLDQHGQLLVNIGDNALLGQNYQQLRSKELKQNLENILMQASQGGGILEHSSLLSEQPGQPRLSLITTMEEWGWVIVAGINPSQLHQLIAKQRQELQADFRRDTQHLLLVMGVALLLTLVLALAYSAWLRRQFKRYQLNIEHQHQRLRDNAHQLEVAARVFEAANEGILITDARNKIIACNASFTEITGYSREEVLGQDPSILSSGKHDAEFYQQLWQDLTAHGHWQGEIYNRRKNGTIYPEWLSITLYKDAQGKVLNFIASIADISERKKVEARLRYLAEYDPLTNLPNRRLLEDRANQLIQISRRHPERKLALLFIDLDRFKTINDSLGHRSGDKLLQAMAQRLRHVARSCDTVSRIGGDEFIVLMHDLDIPEAAAKIAHRLQQAISMPVDIDGHRIITTPSIGIACHPEDGESFEELMRNADAALYQAKHLGRNNFQFYTQSLNAHASEYLQLQTDLHEALAYHQLLLHYQPQFDLASGQLQGCEALVRWQHPSRGMVSPGVFIPLAEESGLIHGIGQFVLQEACRQGAAWLNAGLEFGNIAVNLSASQFSTDLVDWVASTLKQTGMPATRLTLEVTESMLMEDANTAAAVLAQLKQLGVSIALDDFGTGYSSLAYLKGFALDKLKIDKAFIDNLPSNQDDAAITRAIIDIARHLQLQTVAEGIEHQAQWDFLRQVGCDAGQGYLYARPLTPAQLEERLKHPPNA</sequence>
<dbReference type="PROSITE" id="PS50887">
    <property type="entry name" value="GGDEF"/>
    <property type="match status" value="1"/>
</dbReference>
<dbReference type="PROSITE" id="PS50112">
    <property type="entry name" value="PAS"/>
    <property type="match status" value="1"/>
</dbReference>
<dbReference type="CDD" id="cd18774">
    <property type="entry name" value="PDC2_HK_sensor"/>
    <property type="match status" value="1"/>
</dbReference>
<evidence type="ECO:0000313" key="12">
    <source>
        <dbReference type="Proteomes" id="UP001589628"/>
    </source>
</evidence>
<evidence type="ECO:0000259" key="7">
    <source>
        <dbReference type="PROSITE" id="PS50112"/>
    </source>
</evidence>
<dbReference type="Pfam" id="PF00563">
    <property type="entry name" value="EAL"/>
    <property type="match status" value="1"/>
</dbReference>
<dbReference type="CDD" id="cd00130">
    <property type="entry name" value="PAS"/>
    <property type="match status" value="1"/>
</dbReference>
<evidence type="ECO:0000313" key="11">
    <source>
        <dbReference type="EMBL" id="MFB9887143.1"/>
    </source>
</evidence>
<dbReference type="InterPro" id="IPR029787">
    <property type="entry name" value="Nucleotide_cyclase"/>
</dbReference>
<dbReference type="NCBIfam" id="TIGR00254">
    <property type="entry name" value="GGDEF"/>
    <property type="match status" value="1"/>
</dbReference>
<dbReference type="RefSeq" id="WP_027314257.1">
    <property type="nucleotide sequence ID" value="NZ_JBHLZN010000004.1"/>
</dbReference>
<proteinExistence type="predicted"/>
<evidence type="ECO:0000256" key="5">
    <source>
        <dbReference type="ARBA" id="ARBA00023136"/>
    </source>
</evidence>
<keyword evidence="5 6" id="KW-0472">Membrane</keyword>
<feature type="domain" description="PAS" evidence="7">
    <location>
        <begin position="399"/>
        <end position="444"/>
    </location>
</feature>
<feature type="transmembrane region" description="Helical" evidence="6">
    <location>
        <begin position="12"/>
        <end position="34"/>
    </location>
</feature>
<gene>
    <name evidence="11" type="ORF">ACFFLH_12055</name>
</gene>
<comment type="subcellular location">
    <subcellularLocation>
        <location evidence="1">Cell membrane</location>
        <topology evidence="1">Multi-pass membrane protein</topology>
    </subcellularLocation>
</comment>
<dbReference type="Gene3D" id="3.30.450.20">
    <property type="entry name" value="PAS domain"/>
    <property type="match status" value="3"/>
</dbReference>
<dbReference type="SMART" id="SM00091">
    <property type="entry name" value="PAS"/>
    <property type="match status" value="1"/>
</dbReference>
<evidence type="ECO:0000259" key="8">
    <source>
        <dbReference type="PROSITE" id="PS50113"/>
    </source>
</evidence>
<accession>A0ABV5ZEU5</accession>
<dbReference type="Gene3D" id="3.30.70.270">
    <property type="match status" value="1"/>
</dbReference>
<organism evidence="11 12">
    <name type="scientific">Balneatrix alpica</name>
    <dbReference type="NCBI Taxonomy" id="75684"/>
    <lineage>
        <taxon>Bacteria</taxon>
        <taxon>Pseudomonadati</taxon>
        <taxon>Pseudomonadota</taxon>
        <taxon>Gammaproteobacteria</taxon>
        <taxon>Oceanospirillales</taxon>
        <taxon>Balneatrichaceae</taxon>
        <taxon>Balneatrix</taxon>
    </lineage>
</organism>
<reference evidence="11 12" key="1">
    <citation type="submission" date="2024-09" db="EMBL/GenBank/DDBJ databases">
        <authorList>
            <person name="Sun Q."/>
            <person name="Mori K."/>
        </authorList>
    </citation>
    <scope>NUCLEOTIDE SEQUENCE [LARGE SCALE GENOMIC DNA]</scope>
    <source>
        <strain evidence="11 12">ATCC 51285</strain>
    </source>
</reference>
<dbReference type="SUPFAM" id="SSF141868">
    <property type="entry name" value="EAL domain-like"/>
    <property type="match status" value="1"/>
</dbReference>
<dbReference type="EMBL" id="JBHLZN010000004">
    <property type="protein sequence ID" value="MFB9887143.1"/>
    <property type="molecule type" value="Genomic_DNA"/>
</dbReference>
<dbReference type="SUPFAM" id="SSF55073">
    <property type="entry name" value="Nucleotide cyclase"/>
    <property type="match status" value="1"/>
</dbReference>
<dbReference type="PROSITE" id="PS50883">
    <property type="entry name" value="EAL"/>
    <property type="match status" value="1"/>
</dbReference>